<evidence type="ECO:0000256" key="5">
    <source>
        <dbReference type="ARBA" id="ARBA00022975"/>
    </source>
</evidence>
<keyword evidence="5 6" id="KW-0665">Pyrimidine biosynthesis</keyword>
<dbReference type="GO" id="GO:0019856">
    <property type="term" value="P:pyrimidine nucleobase biosynthetic process"/>
    <property type="evidence" value="ECO:0007669"/>
    <property type="project" value="TreeGrafter"/>
</dbReference>
<dbReference type="CDD" id="cd06223">
    <property type="entry name" value="PRTases_typeI"/>
    <property type="match status" value="1"/>
</dbReference>
<evidence type="ECO:0000313" key="9">
    <source>
        <dbReference type="EMBL" id="HEM66685.1"/>
    </source>
</evidence>
<comment type="function">
    <text evidence="6">Catalyzes the transfer of a ribosyl phosphate group from 5-phosphoribose 1-diphosphate to orotate, leading to the formation of orotidine monophosphate (OMP).</text>
</comment>
<dbReference type="InterPro" id="IPR000836">
    <property type="entry name" value="PRTase_dom"/>
</dbReference>
<dbReference type="PANTHER" id="PTHR19278">
    <property type="entry name" value="OROTATE PHOSPHORIBOSYLTRANSFERASE"/>
    <property type="match status" value="1"/>
</dbReference>
<feature type="binding site" description="in other chain" evidence="6">
    <location>
        <begin position="114"/>
        <end position="122"/>
    </location>
    <ligand>
        <name>5-phospho-alpha-D-ribose 1-diphosphate</name>
        <dbReference type="ChEBI" id="CHEBI:58017"/>
        <note>ligand shared between dimeric partners</note>
    </ligand>
</feature>
<dbReference type="PANTHER" id="PTHR19278:SF9">
    <property type="entry name" value="URIDINE 5'-MONOPHOSPHATE SYNTHASE"/>
    <property type="match status" value="1"/>
</dbReference>
<keyword evidence="3 6" id="KW-0328">Glycosyltransferase</keyword>
<proteinExistence type="inferred from homology"/>
<dbReference type="InterPro" id="IPR029057">
    <property type="entry name" value="PRTase-like"/>
</dbReference>
<dbReference type="GO" id="GO:0004588">
    <property type="term" value="F:orotate phosphoribosyltransferase activity"/>
    <property type="evidence" value="ECO:0007669"/>
    <property type="project" value="UniProtKB-UniRule"/>
</dbReference>
<comment type="caution">
    <text evidence="6">Lacks conserved residue(s) required for the propagation of feature annotation.</text>
</comment>
<evidence type="ECO:0000256" key="3">
    <source>
        <dbReference type="ARBA" id="ARBA00022676"/>
    </source>
</evidence>
<evidence type="ECO:0000256" key="6">
    <source>
        <dbReference type="HAMAP-Rule" id="MF_01208"/>
    </source>
</evidence>
<dbReference type="HAMAP" id="MF_01208">
    <property type="entry name" value="PyrE"/>
    <property type="match status" value="1"/>
</dbReference>
<evidence type="ECO:0000256" key="1">
    <source>
        <dbReference type="ARBA" id="ARBA00004889"/>
    </source>
</evidence>
<evidence type="ECO:0000259" key="8">
    <source>
        <dbReference type="Pfam" id="PF00156"/>
    </source>
</evidence>
<keyword evidence="7" id="KW-0472">Membrane</keyword>
<feature type="binding site" evidence="6">
    <location>
        <position position="89"/>
    </location>
    <ligand>
        <name>5-phospho-alpha-D-ribose 1-diphosphate</name>
        <dbReference type="ChEBI" id="CHEBI:58017"/>
        <note>ligand shared between dimeric partners</note>
    </ligand>
</feature>
<dbReference type="GO" id="GO:0044205">
    <property type="term" value="P:'de novo' UMP biosynthetic process"/>
    <property type="evidence" value="ECO:0007669"/>
    <property type="project" value="UniProtKB-UniRule"/>
</dbReference>
<comment type="similarity">
    <text evidence="6">Belongs to the purine/pyrimidine phosphoribosyltransferase family. PyrE subfamily.</text>
</comment>
<comment type="catalytic activity">
    <reaction evidence="6">
        <text>orotidine 5'-phosphate + diphosphate = orotate + 5-phospho-alpha-D-ribose 1-diphosphate</text>
        <dbReference type="Rhea" id="RHEA:10380"/>
        <dbReference type="ChEBI" id="CHEBI:30839"/>
        <dbReference type="ChEBI" id="CHEBI:33019"/>
        <dbReference type="ChEBI" id="CHEBI:57538"/>
        <dbReference type="ChEBI" id="CHEBI:58017"/>
        <dbReference type="EC" id="2.4.2.10"/>
    </reaction>
</comment>
<keyword evidence="6" id="KW-0460">Magnesium</keyword>
<comment type="cofactor">
    <cofactor evidence="6">
        <name>Mg(2+)</name>
        <dbReference type="ChEBI" id="CHEBI:18420"/>
    </cofactor>
</comment>
<dbReference type="GO" id="GO:0000287">
    <property type="term" value="F:magnesium ion binding"/>
    <property type="evidence" value="ECO:0007669"/>
    <property type="project" value="UniProtKB-UniRule"/>
</dbReference>
<feature type="binding site" evidence="6">
    <location>
        <position position="118"/>
    </location>
    <ligand>
        <name>orotate</name>
        <dbReference type="ChEBI" id="CHEBI:30839"/>
    </ligand>
</feature>
<protein>
    <recommendedName>
        <fullName evidence="2 6">Orotate phosphoribosyltransferase</fullName>
        <shortName evidence="6">OPRT</shortName>
        <shortName evidence="6">OPRTase</shortName>
        <ecNumber evidence="2 6">2.4.2.10</ecNumber>
    </recommendedName>
</protein>
<comment type="subunit">
    <text evidence="6">Homodimer.</text>
</comment>
<gene>
    <name evidence="6" type="primary">pyrE</name>
    <name evidence="9" type="ORF">ENO26_03815</name>
</gene>
<feature type="binding site" evidence="6">
    <location>
        <position position="93"/>
    </location>
    <ligand>
        <name>5-phospho-alpha-D-ribose 1-diphosphate</name>
        <dbReference type="ChEBI" id="CHEBI:58017"/>
        <note>ligand shared between dimeric partners</note>
    </ligand>
</feature>
<reference evidence="9" key="1">
    <citation type="journal article" date="2020" name="mSystems">
        <title>Genome- and Community-Level Interaction Insights into Carbon Utilization and Element Cycling Functions of Hydrothermarchaeota in Hydrothermal Sediment.</title>
        <authorList>
            <person name="Zhou Z."/>
            <person name="Liu Y."/>
            <person name="Xu W."/>
            <person name="Pan J."/>
            <person name="Luo Z.H."/>
            <person name="Li M."/>
        </authorList>
    </citation>
    <scope>NUCLEOTIDE SEQUENCE [LARGE SCALE GENOMIC DNA]</scope>
    <source>
        <strain evidence="9">SpSt-125</strain>
    </source>
</reference>
<feature type="binding site" evidence="6">
    <location>
        <position position="95"/>
    </location>
    <ligand>
        <name>5-phospho-alpha-D-ribose 1-diphosphate</name>
        <dbReference type="ChEBI" id="CHEBI:58017"/>
        <note>ligand shared between dimeric partners</note>
    </ligand>
</feature>
<comment type="pathway">
    <text evidence="1 6">Pyrimidine metabolism; UMP biosynthesis via de novo pathway; UMP from orotate: step 1/2.</text>
</comment>
<feature type="binding site" evidence="6">
    <location>
        <position position="146"/>
    </location>
    <ligand>
        <name>orotate</name>
        <dbReference type="ChEBI" id="CHEBI:30839"/>
    </ligand>
</feature>
<comment type="caution">
    <text evidence="9">The sequence shown here is derived from an EMBL/GenBank/DDBJ whole genome shotgun (WGS) entry which is preliminary data.</text>
</comment>
<evidence type="ECO:0000256" key="4">
    <source>
        <dbReference type="ARBA" id="ARBA00022679"/>
    </source>
</evidence>
<dbReference type="InterPro" id="IPR023031">
    <property type="entry name" value="OPRT"/>
</dbReference>
<keyword evidence="7" id="KW-1133">Transmembrane helix</keyword>
<evidence type="ECO:0000256" key="2">
    <source>
        <dbReference type="ARBA" id="ARBA00011971"/>
    </source>
</evidence>
<dbReference type="Pfam" id="PF00156">
    <property type="entry name" value="Pribosyltran"/>
    <property type="match status" value="1"/>
</dbReference>
<evidence type="ECO:0000256" key="7">
    <source>
        <dbReference type="SAM" id="Phobius"/>
    </source>
</evidence>
<dbReference type="Gene3D" id="3.40.50.2020">
    <property type="match status" value="1"/>
</dbReference>
<dbReference type="EMBL" id="DSEU01000025">
    <property type="protein sequence ID" value="HEM66685.1"/>
    <property type="molecule type" value="Genomic_DNA"/>
</dbReference>
<dbReference type="UniPathway" id="UPA00070">
    <property type="reaction ID" value="UER00119"/>
</dbReference>
<dbReference type="SUPFAM" id="SSF53271">
    <property type="entry name" value="PRTase-like"/>
    <property type="match status" value="1"/>
</dbReference>
<feature type="domain" description="Phosphoribosyltransferase" evidence="8">
    <location>
        <begin position="61"/>
        <end position="154"/>
    </location>
</feature>
<dbReference type="NCBIfam" id="TIGR00336">
    <property type="entry name" value="pyrE"/>
    <property type="match status" value="1"/>
</dbReference>
<organism evidence="9">
    <name type="scientific">Ignisphaera aggregans</name>
    <dbReference type="NCBI Taxonomy" id="334771"/>
    <lineage>
        <taxon>Archaea</taxon>
        <taxon>Thermoproteota</taxon>
        <taxon>Thermoprotei</taxon>
        <taxon>Desulfurococcales</taxon>
        <taxon>Desulfurococcaceae</taxon>
        <taxon>Ignisphaera</taxon>
    </lineage>
</organism>
<dbReference type="EC" id="2.4.2.10" evidence="2 6"/>
<accession>A0A7J2U2S2</accession>
<keyword evidence="7" id="KW-0812">Transmembrane</keyword>
<sequence>MSWLAVELYKHGMVKIGSFKLTSGLESPYYIDLRQLYSYPELRNRVVEELIKRFEVITRCDVVVGIATSGLVLATLIAVRLNKPLSYVRIERKEHGTRSLVEGNVSEKAVVIVDDVATTGGSLEHAAIALKSSRAIPLAAVTVVDREQGARQRLKSIGIELHSLITSREIFESLHSAKLITTEEYEKIMNYINGIRTESNRE</sequence>
<dbReference type="InterPro" id="IPR004467">
    <property type="entry name" value="Or_phspho_trans_dom"/>
</dbReference>
<feature type="transmembrane region" description="Helical" evidence="7">
    <location>
        <begin position="62"/>
        <end position="82"/>
    </location>
</feature>
<keyword evidence="4 6" id="KW-0808">Transferase</keyword>
<name>A0A7J2U2S2_9CREN</name>
<dbReference type="AlphaFoldDB" id="A0A7J2U2S2"/>